<proteinExistence type="predicted"/>
<feature type="compositionally biased region" description="Basic and acidic residues" evidence="1">
    <location>
        <begin position="95"/>
        <end position="115"/>
    </location>
</feature>
<dbReference type="SUPFAM" id="SSF101931">
    <property type="entry name" value="Pym (Within the bgcn gene intron protein, WIBG), N-terminal domain"/>
    <property type="match status" value="1"/>
</dbReference>
<dbReference type="AlphaFoldDB" id="A0AAV0T2P9"/>
<evidence type="ECO:0000259" key="2">
    <source>
        <dbReference type="SMART" id="SM01273"/>
    </source>
</evidence>
<sequence>MTKEEKKLPLGAVRATNGEVFVPASRRADGSTRKPIRIRQGYVPPDEVPKYKTVAQRRREQEAARSTKVKGGGDTAVEELLMDKLSLEQEMEAPAAKERPRSTEESKKHQDKVKIKRAETAVNATAGEAAGDYQQQLKRQLTKINKQLKEIAKLDDVEKALLSKQQKQTIERKTKLQQQRNEIIVELNGATITRSSNPVSGQRLKVAISL</sequence>
<dbReference type="SMART" id="SM01273">
    <property type="entry name" value="Mago-bind"/>
    <property type="match status" value="1"/>
</dbReference>
<dbReference type="EMBL" id="CANTFK010000239">
    <property type="protein sequence ID" value="CAI5710755.1"/>
    <property type="molecule type" value="Genomic_DNA"/>
</dbReference>
<evidence type="ECO:0000313" key="5">
    <source>
        <dbReference type="Proteomes" id="UP001157938"/>
    </source>
</evidence>
<dbReference type="GO" id="GO:0035145">
    <property type="term" value="C:exon-exon junction complex"/>
    <property type="evidence" value="ECO:0007669"/>
    <property type="project" value="TreeGrafter"/>
</dbReference>
<accession>A0AAV0T2P9</accession>
<dbReference type="PANTHER" id="PTHR22959">
    <property type="entry name" value="PYM PROTEIN"/>
    <property type="match status" value="1"/>
</dbReference>
<dbReference type="Proteomes" id="UP001159659">
    <property type="component" value="Unassembled WGS sequence"/>
</dbReference>
<dbReference type="EMBL" id="CAKLBC010000905">
    <property type="protein sequence ID" value="CAH0488948.1"/>
    <property type="molecule type" value="Genomic_DNA"/>
</dbReference>
<reference evidence="3 5" key="1">
    <citation type="submission" date="2021-11" db="EMBL/GenBank/DDBJ databases">
        <authorList>
            <person name="Islam A."/>
            <person name="Islam S."/>
            <person name="Flora M.S."/>
            <person name="Rahman M."/>
            <person name="Ziaur R.M."/>
            <person name="Epstein J.H."/>
            <person name="Hassan M."/>
            <person name="Klassen M."/>
            <person name="Woodard K."/>
            <person name="Webb A."/>
            <person name="Webby R.J."/>
            <person name="El Zowalaty M.E."/>
        </authorList>
    </citation>
    <scope>NUCLEOTIDE SEQUENCE [LARGE SCALE GENOMIC DNA]</scope>
    <source>
        <strain evidence="3">Pf1</strain>
    </source>
</reference>
<protein>
    <recommendedName>
        <fullName evidence="2">WIBG Mago-binding domain-containing protein</fullName>
    </recommendedName>
</protein>
<dbReference type="Proteomes" id="UP001157938">
    <property type="component" value="Unassembled WGS sequence"/>
</dbReference>
<evidence type="ECO:0000313" key="3">
    <source>
        <dbReference type="EMBL" id="CAH0488948.1"/>
    </source>
</evidence>
<gene>
    <name evidence="3" type="ORF">PFR001_LOCUS4399</name>
    <name evidence="4" type="ORF">PFR002_LOCUS2259</name>
</gene>
<evidence type="ECO:0000313" key="6">
    <source>
        <dbReference type="Proteomes" id="UP001159659"/>
    </source>
</evidence>
<dbReference type="InterPro" id="IPR015362">
    <property type="entry name" value="WIBG_mago-bd"/>
</dbReference>
<feature type="domain" description="WIBG Mago-binding" evidence="2">
    <location>
        <begin position="18"/>
        <end position="44"/>
    </location>
</feature>
<organism evidence="4 6">
    <name type="scientific">Peronospora farinosa</name>
    <dbReference type="NCBI Taxonomy" id="134698"/>
    <lineage>
        <taxon>Eukaryota</taxon>
        <taxon>Sar</taxon>
        <taxon>Stramenopiles</taxon>
        <taxon>Oomycota</taxon>
        <taxon>Peronosporomycetes</taxon>
        <taxon>Peronosporales</taxon>
        <taxon>Peronosporaceae</taxon>
        <taxon>Peronospora</taxon>
    </lineage>
</organism>
<dbReference type="GO" id="GO:0003723">
    <property type="term" value="F:RNA binding"/>
    <property type="evidence" value="ECO:0007669"/>
    <property type="project" value="TreeGrafter"/>
</dbReference>
<dbReference type="Pfam" id="PF09282">
    <property type="entry name" value="Mago-bind"/>
    <property type="match status" value="1"/>
</dbReference>
<dbReference type="PANTHER" id="PTHR22959:SF0">
    <property type="entry name" value="PARTNER OF Y14 AND MAGO"/>
    <property type="match status" value="1"/>
</dbReference>
<evidence type="ECO:0000256" key="1">
    <source>
        <dbReference type="SAM" id="MobiDB-lite"/>
    </source>
</evidence>
<dbReference type="InterPro" id="IPR036348">
    <property type="entry name" value="WIBG_N_sf"/>
</dbReference>
<keyword evidence="5" id="KW-1185">Reference proteome</keyword>
<dbReference type="GO" id="GO:1903259">
    <property type="term" value="P:exon-exon junction complex disassembly"/>
    <property type="evidence" value="ECO:0007669"/>
    <property type="project" value="InterPro"/>
</dbReference>
<evidence type="ECO:0000313" key="4">
    <source>
        <dbReference type="EMBL" id="CAI5710755.1"/>
    </source>
</evidence>
<reference evidence="4" key="2">
    <citation type="submission" date="2022-12" db="EMBL/GenBank/DDBJ databases">
        <authorList>
            <person name="Webb A."/>
        </authorList>
    </citation>
    <scope>NUCLEOTIDE SEQUENCE</scope>
    <source>
        <strain evidence="4">Pf2</strain>
    </source>
</reference>
<feature type="region of interest" description="Disordered" evidence="1">
    <location>
        <begin position="53"/>
        <end position="115"/>
    </location>
</feature>
<dbReference type="InterPro" id="IPR039333">
    <property type="entry name" value="PYM1"/>
</dbReference>
<name>A0AAV0T2P9_9STRA</name>
<dbReference type="GO" id="GO:0005737">
    <property type="term" value="C:cytoplasm"/>
    <property type="evidence" value="ECO:0007669"/>
    <property type="project" value="TreeGrafter"/>
</dbReference>
<comment type="caution">
    <text evidence="4">The sequence shown here is derived from an EMBL/GenBank/DDBJ whole genome shotgun (WGS) entry which is preliminary data.</text>
</comment>